<protein>
    <submittedName>
        <fullName evidence="1">Uncharacterized protein</fullName>
    </submittedName>
</protein>
<gene>
    <name evidence="1" type="ORF">DFH07DRAFT_784945</name>
</gene>
<comment type="caution">
    <text evidence="1">The sequence shown here is derived from an EMBL/GenBank/DDBJ whole genome shotgun (WGS) entry which is preliminary data.</text>
</comment>
<keyword evidence="2" id="KW-1185">Reference proteome</keyword>
<dbReference type="Proteomes" id="UP001215280">
    <property type="component" value="Unassembled WGS sequence"/>
</dbReference>
<reference evidence="1" key="1">
    <citation type="submission" date="2023-03" db="EMBL/GenBank/DDBJ databases">
        <title>Massive genome expansion in bonnet fungi (Mycena s.s.) driven by repeated elements and novel gene families across ecological guilds.</title>
        <authorList>
            <consortium name="Lawrence Berkeley National Laboratory"/>
            <person name="Harder C.B."/>
            <person name="Miyauchi S."/>
            <person name="Viragh M."/>
            <person name="Kuo A."/>
            <person name="Thoen E."/>
            <person name="Andreopoulos B."/>
            <person name="Lu D."/>
            <person name="Skrede I."/>
            <person name="Drula E."/>
            <person name="Henrissat B."/>
            <person name="Morin E."/>
            <person name="Kohler A."/>
            <person name="Barry K."/>
            <person name="LaButti K."/>
            <person name="Morin E."/>
            <person name="Salamov A."/>
            <person name="Lipzen A."/>
            <person name="Mereny Z."/>
            <person name="Hegedus B."/>
            <person name="Baldrian P."/>
            <person name="Stursova M."/>
            <person name="Weitz H."/>
            <person name="Taylor A."/>
            <person name="Grigoriev I.V."/>
            <person name="Nagy L.G."/>
            <person name="Martin F."/>
            <person name="Kauserud H."/>
        </authorList>
    </citation>
    <scope>NUCLEOTIDE SEQUENCE</scope>
    <source>
        <strain evidence="1">CBHHK188m</strain>
    </source>
</reference>
<dbReference type="EMBL" id="JARJLG010000306">
    <property type="protein sequence ID" value="KAJ7718411.1"/>
    <property type="molecule type" value="Genomic_DNA"/>
</dbReference>
<organism evidence="1 2">
    <name type="scientific">Mycena maculata</name>
    <dbReference type="NCBI Taxonomy" id="230809"/>
    <lineage>
        <taxon>Eukaryota</taxon>
        <taxon>Fungi</taxon>
        <taxon>Dikarya</taxon>
        <taxon>Basidiomycota</taxon>
        <taxon>Agaricomycotina</taxon>
        <taxon>Agaricomycetes</taxon>
        <taxon>Agaricomycetidae</taxon>
        <taxon>Agaricales</taxon>
        <taxon>Marasmiineae</taxon>
        <taxon>Mycenaceae</taxon>
        <taxon>Mycena</taxon>
    </lineage>
</organism>
<proteinExistence type="predicted"/>
<accession>A0AAD7HE70</accession>
<dbReference type="AlphaFoldDB" id="A0AAD7HE70"/>
<name>A0AAD7HE70_9AGAR</name>
<evidence type="ECO:0000313" key="2">
    <source>
        <dbReference type="Proteomes" id="UP001215280"/>
    </source>
</evidence>
<evidence type="ECO:0000313" key="1">
    <source>
        <dbReference type="EMBL" id="KAJ7718411.1"/>
    </source>
</evidence>
<sequence length="269" mass="29518">MASVFIAREALSSNKVMKSIYYCLGCDNAALQRDFPVTWEAFRTGTAPSAEVIVAGTTPAPALCSKKRKIEDPAHGREPVPGITTELLSQAESSQMGAQRTLNSSCPSYPVPDRSSFIGYNLVKEAENAMVKLKALLAVFIHLTLSIDGWSSCRNDKIYTVHVMTPTRMSYMVSGIILTGISTASKTIFENLKQIMKLNSAITTFFWHSNYGKKHLRDKLEQQDDRRGLVSFGATRFSTFANQASSASHCLTAMGNCFGEGLINSIRKP</sequence>